<accession>B8HWP7</accession>
<reference evidence="3" key="1">
    <citation type="submission" date="2009-01" db="EMBL/GenBank/DDBJ databases">
        <title>Complete sequence of chromosome Cyanothece sp. PCC 7425.</title>
        <authorList>
            <consortium name="US DOE Joint Genome Institute"/>
            <person name="Lucas S."/>
            <person name="Copeland A."/>
            <person name="Lapidus A."/>
            <person name="Glavina del Rio T."/>
            <person name="Dalin E."/>
            <person name="Tice H."/>
            <person name="Bruce D."/>
            <person name="Goodwin L."/>
            <person name="Pitluck S."/>
            <person name="Sims D."/>
            <person name="Meineke L."/>
            <person name="Brettin T."/>
            <person name="Detter J.C."/>
            <person name="Han C."/>
            <person name="Larimer F."/>
            <person name="Land M."/>
            <person name="Hauser L."/>
            <person name="Kyrpides N."/>
            <person name="Ovchinnikova G."/>
            <person name="Liberton M."/>
            <person name="Stoeckel J."/>
            <person name="Banerjee A."/>
            <person name="Singh A."/>
            <person name="Page L."/>
            <person name="Sato H."/>
            <person name="Zhao L."/>
            <person name="Sherman L."/>
            <person name="Pakrasi H."/>
            <person name="Richardson P."/>
        </authorList>
    </citation>
    <scope>NUCLEOTIDE SEQUENCE</scope>
    <source>
        <strain evidence="3">PCC 7425</strain>
    </source>
</reference>
<dbReference type="GO" id="GO:0003677">
    <property type="term" value="F:DNA binding"/>
    <property type="evidence" value="ECO:0007669"/>
    <property type="project" value="UniProtKB-UniRule"/>
</dbReference>
<feature type="domain" description="SpoVT-AbrB" evidence="2">
    <location>
        <begin position="3"/>
        <end position="48"/>
    </location>
</feature>
<protein>
    <submittedName>
        <fullName evidence="3">Transcriptional regulator/antitoxin, MazE</fullName>
    </submittedName>
</protein>
<evidence type="ECO:0000259" key="2">
    <source>
        <dbReference type="PROSITE" id="PS51740"/>
    </source>
</evidence>
<dbReference type="InterPro" id="IPR007159">
    <property type="entry name" value="SpoVT-AbrB_dom"/>
</dbReference>
<dbReference type="InterPro" id="IPR039052">
    <property type="entry name" value="Antitox_PemI-like"/>
</dbReference>
<organism evidence="3">
    <name type="scientific">Cyanothece sp. (strain PCC 7425 / ATCC 29141)</name>
    <dbReference type="NCBI Taxonomy" id="395961"/>
    <lineage>
        <taxon>Bacteria</taxon>
        <taxon>Bacillati</taxon>
        <taxon>Cyanobacteriota</taxon>
        <taxon>Cyanophyceae</taxon>
        <taxon>Gomontiellales</taxon>
        <taxon>Cyanothecaceae</taxon>
        <taxon>Cyanothece</taxon>
    </lineage>
</organism>
<evidence type="ECO:0000313" key="3">
    <source>
        <dbReference type="EMBL" id="ACL46473.1"/>
    </source>
</evidence>
<sequence>MVTTVAKWGNSLAVRIPQHIVKEIQLAEGTEVDLVVIDGDLVIRPKPRKRYALEELVAAITPENLHVEVESGVAVGNEAW</sequence>
<dbReference type="eggNOG" id="COG2336">
    <property type="taxonomic scope" value="Bacteria"/>
</dbReference>
<dbReference type="EMBL" id="CP001344">
    <property type="protein sequence ID" value="ACL46473.1"/>
    <property type="molecule type" value="Genomic_DNA"/>
</dbReference>
<dbReference type="SMART" id="SM00966">
    <property type="entry name" value="SpoVT_AbrB"/>
    <property type="match status" value="1"/>
</dbReference>
<dbReference type="KEGG" id="cyn:Cyan7425_4160"/>
<dbReference type="SUPFAM" id="SSF89447">
    <property type="entry name" value="AbrB/MazE/MraZ-like"/>
    <property type="match status" value="1"/>
</dbReference>
<dbReference type="OrthoDB" id="9795766at2"/>
<dbReference type="AlphaFoldDB" id="B8HWP7"/>
<dbReference type="PANTHER" id="PTHR40516:SF1">
    <property type="entry name" value="ANTITOXIN CHPS-RELATED"/>
    <property type="match status" value="1"/>
</dbReference>
<dbReference type="PANTHER" id="PTHR40516">
    <property type="entry name" value="ANTITOXIN CHPS-RELATED"/>
    <property type="match status" value="1"/>
</dbReference>
<evidence type="ECO:0000256" key="1">
    <source>
        <dbReference type="PROSITE-ProRule" id="PRU01076"/>
    </source>
</evidence>
<dbReference type="HOGENOM" id="CLU_150554_1_0_3"/>
<name>B8HWP7_CYAP4</name>
<dbReference type="GO" id="GO:0097351">
    <property type="term" value="F:toxin sequestering activity"/>
    <property type="evidence" value="ECO:0007669"/>
    <property type="project" value="InterPro"/>
</dbReference>
<dbReference type="Gene3D" id="2.10.260.10">
    <property type="match status" value="1"/>
</dbReference>
<dbReference type="PROSITE" id="PS51740">
    <property type="entry name" value="SPOVT_ABRB"/>
    <property type="match status" value="1"/>
</dbReference>
<dbReference type="InterPro" id="IPR037914">
    <property type="entry name" value="SpoVT-AbrB_sf"/>
</dbReference>
<keyword evidence="1" id="KW-0238">DNA-binding</keyword>
<dbReference type="STRING" id="395961.Cyan7425_4160"/>
<proteinExistence type="predicted"/>
<dbReference type="Pfam" id="PF04014">
    <property type="entry name" value="MazE_antitoxin"/>
    <property type="match status" value="1"/>
</dbReference>
<gene>
    <name evidence="3" type="ordered locus">Cyan7425_4160</name>
</gene>